<evidence type="ECO:0000313" key="15">
    <source>
        <dbReference type="RefSeq" id="XP_049311939.1"/>
    </source>
</evidence>
<dbReference type="RefSeq" id="XP_049311940.1">
    <property type="nucleotide sequence ID" value="XM_049455983.1"/>
</dbReference>
<feature type="compositionally biased region" description="Polar residues" evidence="5">
    <location>
        <begin position="898"/>
        <end position="911"/>
    </location>
</feature>
<dbReference type="SUPFAM" id="SSF49854">
    <property type="entry name" value="Spermadhesin, CUB domain"/>
    <property type="match status" value="2"/>
</dbReference>
<dbReference type="RefSeq" id="XP_049311934.1">
    <property type="nucleotide sequence ID" value="XM_049455977.1"/>
</dbReference>
<evidence type="ECO:0000259" key="8">
    <source>
        <dbReference type="PROSITE" id="PS01180"/>
    </source>
</evidence>
<gene>
    <name evidence="10 11 12 13 14 15 16" type="primary">LOC105223255</name>
</gene>
<feature type="transmembrane region" description="Helical" evidence="6">
    <location>
        <begin position="839"/>
        <end position="862"/>
    </location>
</feature>
<feature type="compositionally biased region" description="Low complexity" evidence="5">
    <location>
        <begin position="275"/>
        <end position="294"/>
    </location>
</feature>
<dbReference type="SMART" id="SM00192">
    <property type="entry name" value="LDLa"/>
    <property type="match status" value="1"/>
</dbReference>
<dbReference type="SUPFAM" id="SSF57424">
    <property type="entry name" value="LDL receptor-like module"/>
    <property type="match status" value="1"/>
</dbReference>
<dbReference type="PANTHER" id="PTHR24251">
    <property type="entry name" value="OVOCHYMASE-RELATED"/>
    <property type="match status" value="1"/>
</dbReference>
<dbReference type="Proteomes" id="UP001652620">
    <property type="component" value="Chromosome 4"/>
</dbReference>
<dbReference type="RefSeq" id="XP_049311939.1">
    <property type="nucleotide sequence ID" value="XM_049455982.1"/>
</dbReference>
<keyword evidence="9" id="KW-1185">Reference proteome</keyword>
<feature type="region of interest" description="Disordered" evidence="5">
    <location>
        <begin position="1059"/>
        <end position="1166"/>
    </location>
</feature>
<dbReference type="InterPro" id="IPR036055">
    <property type="entry name" value="LDL_receptor-like_sf"/>
</dbReference>
<organism evidence="9 14">
    <name type="scientific">Bactrocera dorsalis</name>
    <name type="common">Oriental fruit fly</name>
    <name type="synonym">Dacus dorsalis</name>
    <dbReference type="NCBI Taxonomy" id="27457"/>
    <lineage>
        <taxon>Eukaryota</taxon>
        <taxon>Metazoa</taxon>
        <taxon>Ecdysozoa</taxon>
        <taxon>Arthropoda</taxon>
        <taxon>Hexapoda</taxon>
        <taxon>Insecta</taxon>
        <taxon>Pterygota</taxon>
        <taxon>Neoptera</taxon>
        <taxon>Endopterygota</taxon>
        <taxon>Diptera</taxon>
        <taxon>Brachycera</taxon>
        <taxon>Muscomorpha</taxon>
        <taxon>Tephritoidea</taxon>
        <taxon>Tephritidae</taxon>
        <taxon>Bactrocera</taxon>
        <taxon>Bactrocera</taxon>
    </lineage>
</organism>
<evidence type="ECO:0000256" key="5">
    <source>
        <dbReference type="SAM" id="MobiDB-lite"/>
    </source>
</evidence>
<evidence type="ECO:0000313" key="14">
    <source>
        <dbReference type="RefSeq" id="XP_049311938.1"/>
    </source>
</evidence>
<dbReference type="Pfam" id="PF00431">
    <property type="entry name" value="CUB"/>
    <property type="match status" value="2"/>
</dbReference>
<dbReference type="InterPro" id="IPR002172">
    <property type="entry name" value="LDrepeatLR_classA_rpt"/>
</dbReference>
<dbReference type="RefSeq" id="XP_049311936.1">
    <property type="nucleotide sequence ID" value="XM_049455979.1"/>
</dbReference>
<dbReference type="InterPro" id="IPR000859">
    <property type="entry name" value="CUB_dom"/>
</dbReference>
<reference evidence="10 11" key="1">
    <citation type="submission" date="2025-05" db="UniProtKB">
        <authorList>
            <consortium name="RefSeq"/>
        </authorList>
    </citation>
    <scope>IDENTIFICATION</scope>
    <source>
        <tissue evidence="10 11">Adult</tissue>
    </source>
</reference>
<evidence type="ECO:0000256" key="1">
    <source>
        <dbReference type="ARBA" id="ARBA00022737"/>
    </source>
</evidence>
<evidence type="ECO:0000313" key="10">
    <source>
        <dbReference type="RefSeq" id="XP_049311934.1"/>
    </source>
</evidence>
<feature type="region of interest" description="Disordered" evidence="5">
    <location>
        <begin position="275"/>
        <end position="310"/>
    </location>
</feature>
<proteinExistence type="predicted"/>
<feature type="chain" id="PRO_5045024777" evidence="7">
    <location>
        <begin position="29"/>
        <end position="1184"/>
    </location>
</feature>
<sequence length="1184" mass="132561">MMKHKGSSYCCRWFTLFLLAMGIVLVSPDIHTNFADNNKQTTTKGTTKGTTATTTTTIMSTTTTTTMQANTMRTMKMLEAMGFIDGNRYNVNDKNDNNNNNNNNLNNYHSNMLIANSNRNSKNSNKMYISAPSKQELWRQQLQQLADRASPAEKVEQEPELEQELEEHMVSTPQSMTIMVEKPTTSPAAAAATTTTIKPKTTTIINPKTIATKTLSVSTATKLAASKPTTTTITIATSAITTRHSGSTIKLPPDNMANINVSGINARGTVINKQQLQRQNEQQQLQQPQKQQQHWQHERRQQQQQQPQHAQTLVVVAGNRRAEQPQKYIGHTLSGDSGSTQASAAMIVATPVRRGGELANVTATAQTQIAINGKSKSSNSNNNNRNSDIVDGITTPITATTTTRITIVDTFIITPTPPPTTTTKTLTTQSKQFESARILYDYKATDATDDLKRTTETDAQMIVAGHEEMEVVRQYQHKFSSSYLDAAGNKDHAAVAHYGNTHSFAALVQMSAKQQQQQQRQQQQRNRWVRQAEEEPIDKCRKFNEGDAAKNEFYSPDYPNDYPKNISCTRVIIAPPGQIIRLDFRNSFHIEAKEECKFDVLEIRDGQYGFSNLLGKFCGTDFPPEITSKERYLWLHFQSDESIEYSGFTAVYEFMDRSKEAPTTDLNCTIEKSGFEDFVNSTDVPEDIRDTVIKNRVPLDCIWRIQVQENWKIQMKFVDFRLVKPNDCEANFLDIFPEQTIMPLRKKNFCGSAGEGITSDSNTLNIRFFAEPAAINSTFSILFTAFRDKGSGSCTDEEYDCEDATCIDRKLRCNSRDNCKFRWDEEGCNKETSEVSEHIYIIMVVFGLILGGMILTFLVNCIRKIMHDQKIIREHIRQSKESKLNELGRNSKARSRENLSSTMPRPKHSQTSLQILNDASNRYYREVVPMSRASSKSDLKEREHSILRQRNDIVVQTSFCVDDNSSEATVEAALAANACDMGCQTRESLFATPLMHQNSMGSLKDKASLHSRSRFSTFGYEAAQPTPPPPSQQPASAHVGQLTGLNIRDAREYIEMRERHPGPKPKMPHMHRMDALPPTPPTPAAPPEMCHHHHQHAAHTHVHTQQQQQPQQSRQQSAQQQQQLSMQSSKESAGGGGGRSTAAATTTVTTATSAQGKGKPKLSQSTAYIDIRNSAPDVIIMTSH</sequence>
<feature type="region of interest" description="Disordered" evidence="5">
    <location>
        <begin position="1019"/>
        <end position="1038"/>
    </location>
</feature>
<feature type="disulfide bond" evidence="4">
    <location>
        <begin position="801"/>
        <end position="819"/>
    </location>
</feature>
<feature type="domain" description="CUB" evidence="8">
    <location>
        <begin position="668"/>
        <end position="786"/>
    </location>
</feature>
<keyword evidence="6" id="KW-0472">Membrane</keyword>
<keyword evidence="6" id="KW-1133">Transmembrane helix</keyword>
<keyword evidence="2 4" id="KW-1015">Disulfide bond</keyword>
<feature type="signal peptide" evidence="7">
    <location>
        <begin position="1"/>
        <end position="28"/>
    </location>
</feature>
<dbReference type="CDD" id="cd00112">
    <property type="entry name" value="LDLa"/>
    <property type="match status" value="1"/>
</dbReference>
<evidence type="ECO:0000313" key="11">
    <source>
        <dbReference type="RefSeq" id="XP_049311935.1"/>
    </source>
</evidence>
<feature type="compositionally biased region" description="Low complexity" evidence="5">
    <location>
        <begin position="1103"/>
        <end position="1129"/>
    </location>
</feature>
<evidence type="ECO:0000256" key="7">
    <source>
        <dbReference type="SAM" id="SignalP"/>
    </source>
</evidence>
<accession>A0ABM3JRS2</accession>
<comment type="caution">
    <text evidence="3">Lacks conserved residue(s) required for the propagation of feature annotation.</text>
</comment>
<feature type="compositionally biased region" description="Pro residues" evidence="5">
    <location>
        <begin position="1077"/>
        <end position="1086"/>
    </location>
</feature>
<evidence type="ECO:0000313" key="12">
    <source>
        <dbReference type="RefSeq" id="XP_049311936.1"/>
    </source>
</evidence>
<evidence type="ECO:0000313" key="16">
    <source>
        <dbReference type="RefSeq" id="XP_049311940.1"/>
    </source>
</evidence>
<dbReference type="PROSITE" id="PS01180">
    <property type="entry name" value="CUB"/>
    <property type="match status" value="2"/>
</dbReference>
<dbReference type="RefSeq" id="XP_049311935.1">
    <property type="nucleotide sequence ID" value="XM_049455978.1"/>
</dbReference>
<dbReference type="PANTHER" id="PTHR24251:SF28">
    <property type="entry name" value="NEUROPILIN AND TOLLOID-LIKE, ISOFORM B"/>
    <property type="match status" value="1"/>
</dbReference>
<dbReference type="GeneID" id="105223255"/>
<feature type="compositionally biased region" description="Basic residues" evidence="5">
    <location>
        <begin position="1091"/>
        <end position="1102"/>
    </location>
</feature>
<dbReference type="CDD" id="cd00041">
    <property type="entry name" value="CUB"/>
    <property type="match status" value="2"/>
</dbReference>
<feature type="region of interest" description="Disordered" evidence="5">
    <location>
        <begin position="882"/>
        <end position="911"/>
    </location>
</feature>
<keyword evidence="1" id="KW-0677">Repeat</keyword>
<protein>
    <submittedName>
        <fullName evidence="10 11">Uncharacterized protein LOC105223255 isoform X1</fullName>
    </submittedName>
</protein>
<keyword evidence="7" id="KW-0732">Signal</keyword>
<dbReference type="SMART" id="SM00042">
    <property type="entry name" value="CUB"/>
    <property type="match status" value="2"/>
</dbReference>
<evidence type="ECO:0000313" key="13">
    <source>
        <dbReference type="RefSeq" id="XP_049311937.1"/>
    </source>
</evidence>
<feature type="domain" description="CUB" evidence="8">
    <location>
        <begin position="540"/>
        <end position="655"/>
    </location>
</feature>
<dbReference type="InterPro" id="IPR035914">
    <property type="entry name" value="Sperma_CUB_dom_sf"/>
</dbReference>
<dbReference type="RefSeq" id="XP_049311938.1">
    <property type="nucleotide sequence ID" value="XM_049455981.1"/>
</dbReference>
<dbReference type="PROSITE" id="PS50068">
    <property type="entry name" value="LDLRA_2"/>
    <property type="match status" value="1"/>
</dbReference>
<feature type="disulfide bond" evidence="4">
    <location>
        <begin position="813"/>
        <end position="828"/>
    </location>
</feature>
<name>A0ABM3JRS2_BACDO</name>
<evidence type="ECO:0000256" key="4">
    <source>
        <dbReference type="PROSITE-ProRule" id="PRU00124"/>
    </source>
</evidence>
<evidence type="ECO:0000313" key="9">
    <source>
        <dbReference type="Proteomes" id="UP001652620"/>
    </source>
</evidence>
<evidence type="ECO:0000256" key="2">
    <source>
        <dbReference type="ARBA" id="ARBA00023157"/>
    </source>
</evidence>
<feature type="disulfide bond" evidence="4">
    <location>
        <begin position="794"/>
        <end position="806"/>
    </location>
</feature>
<evidence type="ECO:0000256" key="6">
    <source>
        <dbReference type="SAM" id="Phobius"/>
    </source>
</evidence>
<keyword evidence="6" id="KW-0812">Transmembrane</keyword>
<evidence type="ECO:0000256" key="3">
    <source>
        <dbReference type="PROSITE-ProRule" id="PRU00059"/>
    </source>
</evidence>
<dbReference type="Gene3D" id="2.60.120.290">
    <property type="entry name" value="Spermadhesin, CUB domain"/>
    <property type="match status" value="2"/>
</dbReference>
<dbReference type="RefSeq" id="XP_049311937.1">
    <property type="nucleotide sequence ID" value="XM_049455980.1"/>
</dbReference>
<feature type="compositionally biased region" description="Low complexity" evidence="5">
    <location>
        <begin position="1140"/>
        <end position="1156"/>
    </location>
</feature>